<dbReference type="PANTHER" id="PTHR47043">
    <property type="entry name" value="UDP-N-ACETYLGLUCOSAMINE TRANSFERASE SUBUNIT ALG13"/>
    <property type="match status" value="1"/>
</dbReference>
<dbReference type="InterPro" id="IPR052474">
    <property type="entry name" value="UDP-GlcNAc_transferase"/>
</dbReference>
<comment type="caution">
    <text evidence="2">The sequence shown here is derived from an EMBL/GenBank/DDBJ whole genome shotgun (WGS) entry which is preliminary data.</text>
</comment>
<evidence type="ECO:0000259" key="1">
    <source>
        <dbReference type="Pfam" id="PF04101"/>
    </source>
</evidence>
<dbReference type="SUPFAM" id="SSF53756">
    <property type="entry name" value="UDP-Glycosyltransferase/glycogen phosphorylase"/>
    <property type="match status" value="1"/>
</dbReference>
<evidence type="ECO:0000313" key="2">
    <source>
        <dbReference type="EMBL" id="MPL81774.1"/>
    </source>
</evidence>
<accession>A0A644USC6</accession>
<dbReference type="Gene3D" id="3.40.50.2000">
    <property type="entry name" value="Glycogen Phosphorylase B"/>
    <property type="match status" value="1"/>
</dbReference>
<organism evidence="2">
    <name type="scientific">bioreactor metagenome</name>
    <dbReference type="NCBI Taxonomy" id="1076179"/>
    <lineage>
        <taxon>unclassified sequences</taxon>
        <taxon>metagenomes</taxon>
        <taxon>ecological metagenomes</taxon>
    </lineage>
</organism>
<dbReference type="AlphaFoldDB" id="A0A644USC6"/>
<dbReference type="InterPro" id="IPR007235">
    <property type="entry name" value="Glyco_trans_28_C"/>
</dbReference>
<gene>
    <name evidence="2" type="ORF">SDC9_27704</name>
</gene>
<protein>
    <recommendedName>
        <fullName evidence="1">Glycosyl transferase family 28 C-terminal domain-containing protein</fullName>
    </recommendedName>
</protein>
<feature type="domain" description="Glycosyl transferase family 28 C-terminal" evidence="1">
    <location>
        <begin position="1"/>
        <end position="133"/>
    </location>
</feature>
<dbReference type="Pfam" id="PF04101">
    <property type="entry name" value="Glyco_tran_28_C"/>
    <property type="match status" value="1"/>
</dbReference>
<dbReference type="EMBL" id="VSSQ01000154">
    <property type="protein sequence ID" value="MPL81774.1"/>
    <property type="molecule type" value="Genomic_DNA"/>
</dbReference>
<dbReference type="GO" id="GO:0016758">
    <property type="term" value="F:hexosyltransferase activity"/>
    <property type="evidence" value="ECO:0007669"/>
    <property type="project" value="InterPro"/>
</dbReference>
<dbReference type="PANTHER" id="PTHR47043:SF1">
    <property type="entry name" value="UDP-N-ACETYLGLUCOSAMINE TRANSFERASE SUBUNIT ALG13"/>
    <property type="match status" value="1"/>
</dbReference>
<dbReference type="GO" id="GO:0043541">
    <property type="term" value="C:UDP-N-acetylglucosamine transferase complex"/>
    <property type="evidence" value="ECO:0007669"/>
    <property type="project" value="TreeGrafter"/>
</dbReference>
<proteinExistence type="predicted"/>
<name>A0A644USC6_9ZZZZ</name>
<sequence>MIFVVVGTQEPFDRLIRAVDRWAGETGYKEIFGQISRAAYLPMNFSYTDFIEPEQFIDKFRAADVIVGHAGMGTIIQALQFSKPIIVMPRLSGYHETRNDHQVSTAKSFGRLGYVMDVYSEEDLFDTLNRIDSIKPSKPIGSGASENLLASLREFIGAKTIPEN</sequence>
<dbReference type="GO" id="GO:0006488">
    <property type="term" value="P:dolichol-linked oligosaccharide biosynthetic process"/>
    <property type="evidence" value="ECO:0007669"/>
    <property type="project" value="TreeGrafter"/>
</dbReference>
<reference evidence="2" key="1">
    <citation type="submission" date="2019-08" db="EMBL/GenBank/DDBJ databases">
        <authorList>
            <person name="Kucharzyk K."/>
            <person name="Murdoch R.W."/>
            <person name="Higgins S."/>
            <person name="Loffler F."/>
        </authorList>
    </citation>
    <scope>NUCLEOTIDE SEQUENCE</scope>
</reference>